<dbReference type="EMBL" id="ABCA03000045">
    <property type="protein sequence ID" value="EDS00870.1"/>
    <property type="molecule type" value="Genomic_DNA"/>
</dbReference>
<evidence type="ECO:0000256" key="9">
    <source>
        <dbReference type="ARBA" id="ARBA00049486"/>
    </source>
</evidence>
<keyword evidence="8 10" id="KW-0012">Acyltransferase</keyword>
<organism evidence="12 13">
    <name type="scientific">[Eubacterium] siraeum DSM 15702</name>
    <dbReference type="NCBI Taxonomy" id="428128"/>
    <lineage>
        <taxon>Bacteria</taxon>
        <taxon>Bacillati</taxon>
        <taxon>Bacillota</taxon>
        <taxon>Clostridia</taxon>
        <taxon>Eubacteriales</taxon>
        <taxon>Oscillospiraceae</taxon>
        <taxon>Oscillospiraceae incertae sedis</taxon>
    </lineage>
</organism>
<dbReference type="GO" id="GO:0005737">
    <property type="term" value="C:cytoplasm"/>
    <property type="evidence" value="ECO:0007669"/>
    <property type="project" value="InterPro"/>
</dbReference>
<dbReference type="InterPro" id="IPR045304">
    <property type="entry name" value="LbH_SAT"/>
</dbReference>
<accession>B0MNE4</accession>
<dbReference type="InterPro" id="IPR010493">
    <property type="entry name" value="Ser_AcTrfase_N"/>
</dbReference>
<evidence type="ECO:0000256" key="1">
    <source>
        <dbReference type="ARBA" id="ARBA00004876"/>
    </source>
</evidence>
<evidence type="ECO:0000256" key="2">
    <source>
        <dbReference type="ARBA" id="ARBA00007274"/>
    </source>
</evidence>
<dbReference type="SUPFAM" id="SSF51161">
    <property type="entry name" value="Trimeric LpxA-like enzymes"/>
    <property type="match status" value="1"/>
</dbReference>
<protein>
    <recommendedName>
        <fullName evidence="4 10">Serine acetyltransferase</fullName>
        <ecNumber evidence="3 10">2.3.1.30</ecNumber>
    </recommendedName>
</protein>
<comment type="pathway">
    <text evidence="1">Amino-acid biosynthesis; L-cysteine biosynthesis; L-cysteine from L-serine: step 1/2.</text>
</comment>
<keyword evidence="13" id="KW-1185">Reference proteome</keyword>
<proteinExistence type="inferred from homology"/>
<dbReference type="PIRSF" id="PIRSF000441">
    <property type="entry name" value="CysE"/>
    <property type="match status" value="1"/>
</dbReference>
<feature type="domain" description="Serine acetyltransferase N-terminal" evidence="11">
    <location>
        <begin position="13"/>
        <end position="51"/>
    </location>
</feature>
<dbReference type="Gene3D" id="1.10.3130.10">
    <property type="entry name" value="serine acetyltransferase, domain 1"/>
    <property type="match status" value="1"/>
</dbReference>
<dbReference type="GO" id="GO:0009001">
    <property type="term" value="F:serine O-acetyltransferase activity"/>
    <property type="evidence" value="ECO:0007669"/>
    <property type="project" value="UniProtKB-EC"/>
</dbReference>
<dbReference type="Proteomes" id="UP000005326">
    <property type="component" value="Unassembled WGS sequence"/>
</dbReference>
<evidence type="ECO:0000256" key="3">
    <source>
        <dbReference type="ARBA" id="ARBA00013266"/>
    </source>
</evidence>
<dbReference type="GO" id="GO:0006535">
    <property type="term" value="P:cysteine biosynthetic process from serine"/>
    <property type="evidence" value="ECO:0007669"/>
    <property type="project" value="InterPro"/>
</dbReference>
<comment type="caution">
    <text evidence="12">The sequence shown here is derived from an EMBL/GenBank/DDBJ whole genome shotgun (WGS) entry which is preliminary data.</text>
</comment>
<comment type="similarity">
    <text evidence="2 10">Belongs to the transferase hexapeptide repeat family.</text>
</comment>
<evidence type="ECO:0000313" key="12">
    <source>
        <dbReference type="EMBL" id="EDS00870.1"/>
    </source>
</evidence>
<evidence type="ECO:0000256" key="5">
    <source>
        <dbReference type="ARBA" id="ARBA00022605"/>
    </source>
</evidence>
<evidence type="ECO:0000256" key="6">
    <source>
        <dbReference type="ARBA" id="ARBA00022679"/>
    </source>
</evidence>
<sequence>MQTRAFLFSEKGRKHMFDKIKADIKSVRERDPAVKSDLEVFFLYPSFKAVRAYRRAHKWYLKKHYFIARWISQRALRKTGIEIHPGATIGKGLFIDHGSGVVIGETTEIGDYCTLYQNVTLGGTGKDTGKRHPTLGNNVMVGSGARVLGPFKVGDNAKIAANAVVLSEVPPNSTAVGVPARIVRRDGQRVNACDLDQIHIPDPVAQQICALQSRLETMQSEIDLLREELKENNIK</sequence>
<evidence type="ECO:0000256" key="7">
    <source>
        <dbReference type="ARBA" id="ARBA00023192"/>
    </source>
</evidence>
<dbReference type="Pfam" id="PF00132">
    <property type="entry name" value="Hexapep"/>
    <property type="match status" value="1"/>
</dbReference>
<keyword evidence="6 10" id="KW-0808">Transferase</keyword>
<reference evidence="12" key="1">
    <citation type="submission" date="2007-10" db="EMBL/GenBank/DDBJ databases">
        <authorList>
            <person name="Fulton L."/>
            <person name="Clifton S."/>
            <person name="Fulton B."/>
            <person name="Xu J."/>
            <person name="Minx P."/>
            <person name="Pepin K.H."/>
            <person name="Johnson M."/>
            <person name="Thiruvilangam P."/>
            <person name="Bhonagiri V."/>
            <person name="Nash W.E."/>
            <person name="Mardis E.R."/>
            <person name="Wilson R.K."/>
        </authorList>
    </citation>
    <scope>NUCLEOTIDE SEQUENCE [LARGE SCALE GENOMIC DNA]</scope>
    <source>
        <strain evidence="12">DSM 15702</strain>
    </source>
</reference>
<evidence type="ECO:0000313" key="13">
    <source>
        <dbReference type="Proteomes" id="UP000005326"/>
    </source>
</evidence>
<dbReference type="FunFam" id="2.160.10.10:FF:000007">
    <property type="entry name" value="Serine acetyltransferase"/>
    <property type="match status" value="1"/>
</dbReference>
<dbReference type="InterPro" id="IPR042122">
    <property type="entry name" value="Ser_AcTrfase_N_sf"/>
</dbReference>
<dbReference type="Gene3D" id="2.160.10.10">
    <property type="entry name" value="Hexapeptide repeat proteins"/>
    <property type="match status" value="1"/>
</dbReference>
<dbReference type="InterPro" id="IPR001451">
    <property type="entry name" value="Hexapep"/>
</dbReference>
<dbReference type="UniPathway" id="UPA00136">
    <property type="reaction ID" value="UER00199"/>
</dbReference>
<dbReference type="InterPro" id="IPR005881">
    <property type="entry name" value="Ser_O-AcTrfase"/>
</dbReference>
<gene>
    <name evidence="12" type="primary">cysE</name>
    <name evidence="12" type="ORF">EUBSIR_01354</name>
</gene>
<dbReference type="NCBIfam" id="NF041874">
    <property type="entry name" value="EPS_EpsC"/>
    <property type="match status" value="1"/>
</dbReference>
<dbReference type="EC" id="2.3.1.30" evidence="3 10"/>
<dbReference type="CDD" id="cd03354">
    <property type="entry name" value="LbH_SAT"/>
    <property type="match status" value="1"/>
</dbReference>
<evidence type="ECO:0000259" key="11">
    <source>
        <dbReference type="Pfam" id="PF06426"/>
    </source>
</evidence>
<keyword evidence="5" id="KW-0028">Amino-acid biosynthesis</keyword>
<dbReference type="NCBIfam" id="TIGR01172">
    <property type="entry name" value="cysE"/>
    <property type="match status" value="1"/>
</dbReference>
<evidence type="ECO:0000256" key="4">
    <source>
        <dbReference type="ARBA" id="ARBA00018522"/>
    </source>
</evidence>
<name>B0MNE4_9FIRM</name>
<evidence type="ECO:0000256" key="8">
    <source>
        <dbReference type="ARBA" id="ARBA00023315"/>
    </source>
</evidence>
<dbReference type="InterPro" id="IPR053376">
    <property type="entry name" value="Serine_acetyltransferase"/>
</dbReference>
<dbReference type="PANTHER" id="PTHR42811">
    <property type="entry name" value="SERINE ACETYLTRANSFERASE"/>
    <property type="match status" value="1"/>
</dbReference>
<dbReference type="InterPro" id="IPR011004">
    <property type="entry name" value="Trimer_LpxA-like_sf"/>
</dbReference>
<reference evidence="12" key="2">
    <citation type="submission" date="2014-06" db="EMBL/GenBank/DDBJ databases">
        <title>Draft genome sequence of Eubacterium siraeum (DSM 15702).</title>
        <authorList>
            <person name="Sudarsanam P."/>
            <person name="Ley R."/>
            <person name="Guruge J."/>
            <person name="Turnbaugh P.J."/>
            <person name="Mahowald M."/>
            <person name="Liep D."/>
            <person name="Gordon J."/>
        </authorList>
    </citation>
    <scope>NUCLEOTIDE SEQUENCE</scope>
    <source>
        <strain evidence="12">DSM 15702</strain>
    </source>
</reference>
<dbReference type="AlphaFoldDB" id="B0MNE4"/>
<dbReference type="Pfam" id="PF06426">
    <property type="entry name" value="SATase_N"/>
    <property type="match status" value="1"/>
</dbReference>
<keyword evidence="7" id="KW-0198">Cysteine biosynthesis</keyword>
<evidence type="ECO:0000256" key="10">
    <source>
        <dbReference type="PIRNR" id="PIRNR000441"/>
    </source>
</evidence>
<comment type="catalytic activity">
    <reaction evidence="9 10">
        <text>L-serine + acetyl-CoA = O-acetyl-L-serine + CoA</text>
        <dbReference type="Rhea" id="RHEA:24560"/>
        <dbReference type="ChEBI" id="CHEBI:33384"/>
        <dbReference type="ChEBI" id="CHEBI:57287"/>
        <dbReference type="ChEBI" id="CHEBI:57288"/>
        <dbReference type="ChEBI" id="CHEBI:58340"/>
        <dbReference type="EC" id="2.3.1.30"/>
    </reaction>
</comment>